<dbReference type="AlphaFoldDB" id="A0A183UXB8"/>
<organism evidence="10 11">
    <name type="scientific">Toxocara canis</name>
    <name type="common">Canine roundworm</name>
    <dbReference type="NCBI Taxonomy" id="6265"/>
    <lineage>
        <taxon>Eukaryota</taxon>
        <taxon>Metazoa</taxon>
        <taxon>Ecdysozoa</taxon>
        <taxon>Nematoda</taxon>
        <taxon>Chromadorea</taxon>
        <taxon>Rhabditida</taxon>
        <taxon>Spirurina</taxon>
        <taxon>Ascaridomorpha</taxon>
        <taxon>Ascaridoidea</taxon>
        <taxon>Toxocaridae</taxon>
        <taxon>Toxocara</taxon>
    </lineage>
</organism>
<evidence type="ECO:0000259" key="8">
    <source>
        <dbReference type="Pfam" id="PF04091"/>
    </source>
</evidence>
<dbReference type="GO" id="GO:0006886">
    <property type="term" value="P:intracellular protein transport"/>
    <property type="evidence" value="ECO:0007669"/>
    <property type="project" value="InterPro"/>
</dbReference>
<evidence type="ECO:0000256" key="4">
    <source>
        <dbReference type="ARBA" id="ARBA00022448"/>
    </source>
</evidence>
<comment type="function">
    <text evidence="1">Component of the exocyst complex involved in the docking of exocytic vesicles with fusion sites on the plasma membrane.</text>
</comment>
<reference evidence="9 10" key="2">
    <citation type="submission" date="2018-11" db="EMBL/GenBank/DDBJ databases">
        <authorList>
            <consortium name="Pathogen Informatics"/>
        </authorList>
    </citation>
    <scope>NUCLEOTIDE SEQUENCE [LARGE SCALE GENOMIC DNA]</scope>
</reference>
<evidence type="ECO:0000313" key="10">
    <source>
        <dbReference type="Proteomes" id="UP000050794"/>
    </source>
</evidence>
<evidence type="ECO:0000256" key="3">
    <source>
        <dbReference type="ARBA" id="ARBA00017511"/>
    </source>
</evidence>
<dbReference type="InterPro" id="IPR042044">
    <property type="entry name" value="EXOC6PINT-1/Sec15/Tip20_C_dom2"/>
</dbReference>
<dbReference type="Gene3D" id="1.20.58.670">
    <property type="entry name" value="Dsl1p vesicle tethering complex, Tip20p subunit, domain D"/>
    <property type="match status" value="1"/>
</dbReference>
<comment type="similarity">
    <text evidence="2">Belongs to the SEC15 family.</text>
</comment>
<gene>
    <name evidence="9" type="ORF">TCNE_LOCUS13138</name>
</gene>
<proteinExistence type="inferred from homology"/>
<dbReference type="GO" id="GO:0090522">
    <property type="term" value="P:vesicle tethering involved in exocytosis"/>
    <property type="evidence" value="ECO:0007669"/>
    <property type="project" value="InterPro"/>
</dbReference>
<dbReference type="PANTHER" id="PTHR12702:SF0">
    <property type="entry name" value="EXOCYST COMPLEX COMPONENT 6"/>
    <property type="match status" value="1"/>
</dbReference>
<dbReference type="PANTHER" id="PTHR12702">
    <property type="entry name" value="SEC15"/>
    <property type="match status" value="1"/>
</dbReference>
<dbReference type="EMBL" id="UYWY01021577">
    <property type="protein sequence ID" value="VDM44459.1"/>
    <property type="molecule type" value="Genomic_DNA"/>
</dbReference>
<sequence>MKRFLANYDWELSSSSGRASDYISDLIKFLETTFLSFTNLPALLARHVCMQICKYLANRLSDLLLSPDLKAVSTGALDQFDLDVIQCELFTSQCPVAGLEDATLAMTFASLRQLLDLVMKADWPTYLADYGKEESKYSRVKASSAITVLEKYDVLNFLTLRADGAVHFNRGKRRKNCVTDRVHINDRVRAEIVQLLREGSREGPQKAAGYDCSTVESACQPVITLLLCYLV</sequence>
<reference evidence="11" key="1">
    <citation type="submission" date="2016-06" db="UniProtKB">
        <authorList>
            <consortium name="WormBaseParasite"/>
        </authorList>
    </citation>
    <scope>IDENTIFICATION</scope>
</reference>
<protein>
    <recommendedName>
        <fullName evidence="3">Exocyst complex component 6</fullName>
    </recommendedName>
    <alternativeName>
        <fullName evidence="7">Exocyst complex component Sec15</fullName>
    </alternativeName>
</protein>
<keyword evidence="10" id="KW-1185">Reference proteome</keyword>
<dbReference type="Proteomes" id="UP000050794">
    <property type="component" value="Unassembled WGS sequence"/>
</dbReference>
<dbReference type="GO" id="GO:0006893">
    <property type="term" value="P:Golgi to plasma membrane transport"/>
    <property type="evidence" value="ECO:0007669"/>
    <property type="project" value="TreeGrafter"/>
</dbReference>
<name>A0A183UXB8_TOXCA</name>
<keyword evidence="6" id="KW-0175">Coiled coil</keyword>
<dbReference type="GO" id="GO:0016020">
    <property type="term" value="C:membrane"/>
    <property type="evidence" value="ECO:0007669"/>
    <property type="project" value="TreeGrafter"/>
</dbReference>
<dbReference type="InterPro" id="IPR046361">
    <property type="entry name" value="EXOC6/Sec15_C"/>
</dbReference>
<keyword evidence="5" id="KW-0268">Exocytosis</keyword>
<evidence type="ECO:0000256" key="6">
    <source>
        <dbReference type="ARBA" id="ARBA00023054"/>
    </source>
</evidence>
<dbReference type="GO" id="GO:0000145">
    <property type="term" value="C:exocyst"/>
    <property type="evidence" value="ECO:0007669"/>
    <property type="project" value="TreeGrafter"/>
</dbReference>
<evidence type="ECO:0000313" key="9">
    <source>
        <dbReference type="EMBL" id="VDM44459.1"/>
    </source>
</evidence>
<keyword evidence="4" id="KW-0813">Transport</keyword>
<dbReference type="WBParaSite" id="TCNE_0001313801-mRNA-1">
    <property type="protein sequence ID" value="TCNE_0001313801-mRNA-1"/>
    <property type="gene ID" value="TCNE_0001313801"/>
</dbReference>
<evidence type="ECO:0000313" key="11">
    <source>
        <dbReference type="WBParaSite" id="TCNE_0001313801-mRNA-1"/>
    </source>
</evidence>
<feature type="domain" description="Exocyst complex subunit EXOC6/Sec15 C-terminal" evidence="8">
    <location>
        <begin position="5"/>
        <end position="151"/>
    </location>
</feature>
<accession>A0A183UXB8</accession>
<evidence type="ECO:0000256" key="1">
    <source>
        <dbReference type="ARBA" id="ARBA00002660"/>
    </source>
</evidence>
<dbReference type="InterPro" id="IPR007225">
    <property type="entry name" value="EXOC6/Sec15"/>
</dbReference>
<dbReference type="Pfam" id="PF04091">
    <property type="entry name" value="Sec15_C"/>
    <property type="match status" value="1"/>
</dbReference>
<evidence type="ECO:0000256" key="5">
    <source>
        <dbReference type="ARBA" id="ARBA00022483"/>
    </source>
</evidence>
<evidence type="ECO:0000256" key="2">
    <source>
        <dbReference type="ARBA" id="ARBA00007944"/>
    </source>
</evidence>
<dbReference type="FunFam" id="1.20.58.670:FF:000002">
    <property type="entry name" value="Exocyst complex component"/>
    <property type="match status" value="1"/>
</dbReference>
<evidence type="ECO:0000256" key="7">
    <source>
        <dbReference type="ARBA" id="ARBA00082980"/>
    </source>
</evidence>